<keyword evidence="11 14" id="KW-1133">Transmembrane helix</keyword>
<dbReference type="SUPFAM" id="SSF55785">
    <property type="entry name" value="PYP-like sensor domain (PAS domain)"/>
    <property type="match status" value="1"/>
</dbReference>
<dbReference type="CDD" id="cd18773">
    <property type="entry name" value="PDC1_HK_sensor"/>
    <property type="match status" value="1"/>
</dbReference>
<dbReference type="SMART" id="SM00387">
    <property type="entry name" value="HATPase_c"/>
    <property type="match status" value="1"/>
</dbReference>
<evidence type="ECO:0000256" key="2">
    <source>
        <dbReference type="ARBA" id="ARBA00004651"/>
    </source>
</evidence>
<dbReference type="GO" id="GO:0000155">
    <property type="term" value="F:phosphorelay sensor kinase activity"/>
    <property type="evidence" value="ECO:0007669"/>
    <property type="project" value="InterPro"/>
</dbReference>
<feature type="transmembrane region" description="Helical" evidence="14">
    <location>
        <begin position="169"/>
        <end position="191"/>
    </location>
</feature>
<dbReference type="AlphaFoldDB" id="A0A1H8AXG6"/>
<dbReference type="PROSITE" id="PS50109">
    <property type="entry name" value="HIS_KIN"/>
    <property type="match status" value="1"/>
</dbReference>
<evidence type="ECO:0000256" key="11">
    <source>
        <dbReference type="ARBA" id="ARBA00022989"/>
    </source>
</evidence>
<feature type="transmembrane region" description="Helical" evidence="14">
    <location>
        <begin position="12"/>
        <end position="30"/>
    </location>
</feature>
<evidence type="ECO:0000256" key="9">
    <source>
        <dbReference type="ARBA" id="ARBA00022777"/>
    </source>
</evidence>
<dbReference type="InterPro" id="IPR000014">
    <property type="entry name" value="PAS"/>
</dbReference>
<evidence type="ECO:0000313" key="17">
    <source>
        <dbReference type="Proteomes" id="UP000199158"/>
    </source>
</evidence>
<dbReference type="Gene3D" id="3.30.450.20">
    <property type="entry name" value="PAS domain"/>
    <property type="match status" value="2"/>
</dbReference>
<keyword evidence="10" id="KW-0067">ATP-binding</keyword>
<dbReference type="PANTHER" id="PTHR43547:SF10">
    <property type="entry name" value="SENSOR HISTIDINE KINASE DCUS"/>
    <property type="match status" value="1"/>
</dbReference>
<dbReference type="InterPro" id="IPR029151">
    <property type="entry name" value="Sensor-like_sf"/>
</dbReference>
<comment type="catalytic activity">
    <reaction evidence="1">
        <text>ATP + protein L-histidine = ADP + protein N-phospho-L-histidine.</text>
        <dbReference type="EC" id="2.7.13.3"/>
    </reaction>
</comment>
<name>A0A1H8AXG6_9FIRM</name>
<dbReference type="EC" id="2.7.13.3" evidence="3"/>
<dbReference type="SUPFAM" id="SSF55890">
    <property type="entry name" value="Sporulation response regulatory protein Spo0B"/>
    <property type="match status" value="1"/>
</dbReference>
<organism evidence="16 17">
    <name type="scientific">Hydrogenoanaerobacterium saccharovorans</name>
    <dbReference type="NCBI Taxonomy" id="474960"/>
    <lineage>
        <taxon>Bacteria</taxon>
        <taxon>Bacillati</taxon>
        <taxon>Bacillota</taxon>
        <taxon>Clostridia</taxon>
        <taxon>Eubacteriales</taxon>
        <taxon>Oscillospiraceae</taxon>
        <taxon>Hydrogenoanaerobacterium</taxon>
    </lineage>
</organism>
<gene>
    <name evidence="16" type="ORF">SAMN05216180_1542</name>
</gene>
<protein>
    <recommendedName>
        <fullName evidence="3">histidine kinase</fullName>
        <ecNumber evidence="3">2.7.13.3</ecNumber>
    </recommendedName>
</protein>
<dbReference type="InterPro" id="IPR016120">
    <property type="entry name" value="Sig_transdc_His_kin_SpoOB"/>
</dbReference>
<keyword evidence="17" id="KW-1185">Reference proteome</keyword>
<keyword evidence="8" id="KW-0547">Nucleotide-binding</keyword>
<feature type="domain" description="Histidine kinase" evidence="15">
    <location>
        <begin position="334"/>
        <end position="525"/>
    </location>
</feature>
<dbReference type="RefSeq" id="WP_162840839.1">
    <property type="nucleotide sequence ID" value="NZ_FOCG01000001.1"/>
</dbReference>
<keyword evidence="4" id="KW-1003">Cell membrane</keyword>
<dbReference type="InterPro" id="IPR004358">
    <property type="entry name" value="Sig_transdc_His_kin-like_C"/>
</dbReference>
<dbReference type="Pfam" id="PF17203">
    <property type="entry name" value="sCache_3_2"/>
    <property type="match status" value="1"/>
</dbReference>
<dbReference type="STRING" id="474960.SAMN05216180_1542"/>
<evidence type="ECO:0000256" key="6">
    <source>
        <dbReference type="ARBA" id="ARBA00022679"/>
    </source>
</evidence>
<dbReference type="Pfam" id="PF02518">
    <property type="entry name" value="HATPase_c"/>
    <property type="match status" value="1"/>
</dbReference>
<dbReference type="SUPFAM" id="SSF55874">
    <property type="entry name" value="ATPase domain of HSP90 chaperone/DNA topoisomerase II/histidine kinase"/>
    <property type="match status" value="1"/>
</dbReference>
<dbReference type="InterPro" id="IPR039506">
    <property type="entry name" value="SPOB_a"/>
</dbReference>
<evidence type="ECO:0000313" key="16">
    <source>
        <dbReference type="EMBL" id="SEM74187.1"/>
    </source>
</evidence>
<keyword evidence="5" id="KW-0597">Phosphoprotein</keyword>
<dbReference type="Proteomes" id="UP000199158">
    <property type="component" value="Unassembled WGS sequence"/>
</dbReference>
<reference evidence="16 17" key="1">
    <citation type="submission" date="2016-10" db="EMBL/GenBank/DDBJ databases">
        <authorList>
            <person name="de Groot N.N."/>
        </authorList>
    </citation>
    <scope>NUCLEOTIDE SEQUENCE [LARGE SCALE GENOMIC DNA]</scope>
    <source>
        <strain evidence="16 17">CGMCC 1.5070</strain>
    </source>
</reference>
<accession>A0A1H8AXG6</accession>
<sequence>MRKLKLAQKISLLVVVIVMISVGISIYVAGQYNIKSLMEKVKENTLNTVQIVAMSPIIIDGIANKESQEIQKFVETTQQQLKSIDIIVVADVNGKRYGHTKSNRVGKMFSAYDNDRAVLYGETYVSEGPGTLGPSLRAFTPITNHDGKILGFVMAGTLLDSIAKTKQDIALIMVLFILMGCFIGVLGAVYVSRYIKKSLLGYEPENIARLYLENKGILATVHEGVIAVNQDYVITLINEQAMRYLGICKDFVVGKNIKEVFPQSKLPLAMEQQTAMLDVPYALQDVIVVSNNVPILSEQNIVVGGVSSFRDQTEVNKLAEEITGVKKIVDSLRATTHEFKNKLHVILGFIETNNTNKAKEYIGTINNQIQSNISNVLNMIFEPTISALCIGKCQRGNEIKVDFHLHEDCYFENSFNFDVNALVVIIGNLIENAMDNLEYLDKQDKQVELYLNDQDNQLEIVVKDNGRGIEDTRKIFEKGYTTKQKSRGYGLYLVKQNVEKYNGSIKVDTKLNEGSEFHIIFKQVKHK</sequence>
<evidence type="ECO:0000256" key="13">
    <source>
        <dbReference type="ARBA" id="ARBA00023136"/>
    </source>
</evidence>
<evidence type="ECO:0000256" key="3">
    <source>
        <dbReference type="ARBA" id="ARBA00012438"/>
    </source>
</evidence>
<evidence type="ECO:0000256" key="12">
    <source>
        <dbReference type="ARBA" id="ARBA00023012"/>
    </source>
</evidence>
<dbReference type="PRINTS" id="PR00344">
    <property type="entry name" value="BCTRLSENSOR"/>
</dbReference>
<evidence type="ECO:0000256" key="8">
    <source>
        <dbReference type="ARBA" id="ARBA00022741"/>
    </source>
</evidence>
<dbReference type="SMART" id="SM00091">
    <property type="entry name" value="PAS"/>
    <property type="match status" value="1"/>
</dbReference>
<dbReference type="InterPro" id="IPR005467">
    <property type="entry name" value="His_kinase_dom"/>
</dbReference>
<keyword evidence="12" id="KW-0902">Two-component regulatory system</keyword>
<dbReference type="Gene3D" id="1.10.287.130">
    <property type="match status" value="1"/>
</dbReference>
<proteinExistence type="predicted"/>
<dbReference type="CDD" id="cd00130">
    <property type="entry name" value="PAS"/>
    <property type="match status" value="1"/>
</dbReference>
<keyword evidence="7 14" id="KW-0812">Transmembrane</keyword>
<dbReference type="GO" id="GO:0005886">
    <property type="term" value="C:plasma membrane"/>
    <property type="evidence" value="ECO:0007669"/>
    <property type="project" value="UniProtKB-SubCell"/>
</dbReference>
<dbReference type="Pfam" id="PF14689">
    <property type="entry name" value="SPOB_a"/>
    <property type="match status" value="1"/>
</dbReference>
<dbReference type="PANTHER" id="PTHR43547">
    <property type="entry name" value="TWO-COMPONENT HISTIDINE KINASE"/>
    <property type="match status" value="1"/>
</dbReference>
<evidence type="ECO:0000256" key="7">
    <source>
        <dbReference type="ARBA" id="ARBA00022692"/>
    </source>
</evidence>
<evidence type="ECO:0000259" key="15">
    <source>
        <dbReference type="PROSITE" id="PS50109"/>
    </source>
</evidence>
<evidence type="ECO:0000256" key="4">
    <source>
        <dbReference type="ARBA" id="ARBA00022475"/>
    </source>
</evidence>
<dbReference type="InterPro" id="IPR036890">
    <property type="entry name" value="HATPase_C_sf"/>
</dbReference>
<dbReference type="SUPFAM" id="SSF103190">
    <property type="entry name" value="Sensory domain-like"/>
    <property type="match status" value="1"/>
</dbReference>
<keyword evidence="13 14" id="KW-0472">Membrane</keyword>
<dbReference type="EMBL" id="FOCG01000001">
    <property type="protein sequence ID" value="SEM74187.1"/>
    <property type="molecule type" value="Genomic_DNA"/>
</dbReference>
<keyword evidence="6" id="KW-0808">Transferase</keyword>
<evidence type="ECO:0000256" key="10">
    <source>
        <dbReference type="ARBA" id="ARBA00022840"/>
    </source>
</evidence>
<dbReference type="InterPro" id="IPR033463">
    <property type="entry name" value="sCache_3"/>
</dbReference>
<comment type="subcellular location">
    <subcellularLocation>
        <location evidence="2">Cell membrane</location>
        <topology evidence="2">Multi-pass membrane protein</topology>
    </subcellularLocation>
</comment>
<dbReference type="InterPro" id="IPR003594">
    <property type="entry name" value="HATPase_dom"/>
</dbReference>
<keyword evidence="9 16" id="KW-0418">Kinase</keyword>
<evidence type="ECO:0000256" key="1">
    <source>
        <dbReference type="ARBA" id="ARBA00000085"/>
    </source>
</evidence>
<evidence type="ECO:0000256" key="14">
    <source>
        <dbReference type="SAM" id="Phobius"/>
    </source>
</evidence>
<dbReference type="InterPro" id="IPR035965">
    <property type="entry name" value="PAS-like_dom_sf"/>
</dbReference>
<evidence type="ECO:0000256" key="5">
    <source>
        <dbReference type="ARBA" id="ARBA00022553"/>
    </source>
</evidence>
<dbReference type="GO" id="GO:0005524">
    <property type="term" value="F:ATP binding"/>
    <property type="evidence" value="ECO:0007669"/>
    <property type="project" value="UniProtKB-KW"/>
</dbReference>
<dbReference type="Gene3D" id="3.30.565.10">
    <property type="entry name" value="Histidine kinase-like ATPase, C-terminal domain"/>
    <property type="match status" value="1"/>
</dbReference>